<dbReference type="InterPro" id="IPR000008">
    <property type="entry name" value="C2_dom"/>
</dbReference>
<dbReference type="GO" id="GO:0060271">
    <property type="term" value="P:cilium assembly"/>
    <property type="evidence" value="ECO:0007669"/>
    <property type="project" value="TreeGrafter"/>
</dbReference>
<dbReference type="Pfam" id="PF25339">
    <property type="entry name" value="C2_C2CD3_N"/>
    <property type="match status" value="1"/>
</dbReference>
<dbReference type="GeneTree" id="ENSGT00510000048072"/>
<reference evidence="3" key="2">
    <citation type="submission" date="2025-09" db="UniProtKB">
        <authorList>
            <consortium name="Ensembl"/>
        </authorList>
    </citation>
    <scope>IDENTIFICATION</scope>
</reference>
<dbReference type="STRING" id="1676925.ENSPKIP00000009053"/>
<dbReference type="SMART" id="SM00239">
    <property type="entry name" value="C2"/>
    <property type="match status" value="5"/>
</dbReference>
<dbReference type="GO" id="GO:0034451">
    <property type="term" value="C:centriolar satellite"/>
    <property type="evidence" value="ECO:0007669"/>
    <property type="project" value="TreeGrafter"/>
</dbReference>
<feature type="compositionally biased region" description="Acidic residues" evidence="1">
    <location>
        <begin position="1998"/>
        <end position="2018"/>
    </location>
</feature>
<feature type="domain" description="C2" evidence="2">
    <location>
        <begin position="962"/>
        <end position="1124"/>
    </location>
</feature>
<feature type="compositionally biased region" description="Polar residues" evidence="1">
    <location>
        <begin position="2025"/>
        <end position="2038"/>
    </location>
</feature>
<feature type="region of interest" description="Disordered" evidence="1">
    <location>
        <begin position="258"/>
        <end position="287"/>
    </location>
</feature>
<feature type="domain" description="C2" evidence="2">
    <location>
        <begin position="1156"/>
        <end position="1315"/>
    </location>
</feature>
<evidence type="ECO:0000313" key="3">
    <source>
        <dbReference type="Ensembl" id="ENSPKIP00000009053.1"/>
    </source>
</evidence>
<dbReference type="OrthoDB" id="79771at2759"/>
<dbReference type="GO" id="GO:0005814">
    <property type="term" value="C:centriole"/>
    <property type="evidence" value="ECO:0007669"/>
    <property type="project" value="TreeGrafter"/>
</dbReference>
<dbReference type="KEGG" id="pki:111856809"/>
<proteinExistence type="predicted"/>
<feature type="compositionally biased region" description="Basic and acidic residues" evidence="1">
    <location>
        <begin position="268"/>
        <end position="287"/>
    </location>
</feature>
<dbReference type="PANTHER" id="PTHR21254:SF1">
    <property type="entry name" value="C2 DOMAIN-CONTAINING PROTEIN 3"/>
    <property type="match status" value="1"/>
</dbReference>
<dbReference type="GO" id="GO:0071539">
    <property type="term" value="P:protein localization to centrosome"/>
    <property type="evidence" value="ECO:0007669"/>
    <property type="project" value="TreeGrafter"/>
</dbReference>
<keyword evidence="4" id="KW-1185">Reference proteome</keyword>
<feature type="region of interest" description="Disordered" evidence="1">
    <location>
        <begin position="1966"/>
        <end position="2042"/>
    </location>
</feature>
<name>A0A3B3QSD5_9TELE</name>
<sequence length="2224" mass="245647">MKHKKLQSPKPGCKRKKVPSDVTPSTSLPPLVEGQLRCFLRVTVSRVLWISKPPVAAVFRLRWWGESSNGTHFYPRDGSRLEQKKTTARFAIRCGAKQFTSYLTDMGTLVLEALSKMDHLPVARVQIPGIARLSLHHSISGLYTLVSPTTEKLGELQVSLALEPLVEAYGSSGSSVPTIGMSADVPVPALGLIPKPGSHSGQGVALPLSHHLSVGSFNEARSASSVNTPRGKDHMYFQEKTCSQKGVQFSETKAEVLGSLRPMSSRSPRREETAVQKSLHRPDTSHENSTDILSVLLERGNRLRDAMVVSSLKSDLDSKFVLKDIPLLVPKDNVGTLPALPSLAASGKLLLDAPHCDPSFSCTQRDLLFPENPSYDRAPDTENRAIELLLGSSSVSAFPVWDGEGSPPEIFSGASSVSADSDLGDPQYDQSLLENLFYKAPKLDSSQSEEEGIFLRKKQQKKGKEPMTEKLRKPAGKTCSGHNLYFEKIAILNNLEKEETTEAESIPSLSVEQITFLSEVETARLVIHTLKVPKKAGLSGSLKTPSQGKSLRPFPNKRCTYFVEYLFPVASTKHSSSTPSTKLTRVASSKVAEGVINFQRQCVFPVQFDSSVIKQWWNTDLKFTIYSRKDSEKKPLPVGKAFLPLRSVLLLDVQPSKGTALPVLGLEDGEGGRQAEPDLGPLKVSLELEVSKQRPSKEPLQPLSSPDRKSALLPKGHSETQLQHATLGQNSQPVASSVQGGMKITPVLGTQREVHCPPSYSPPIGQLHSQAQQSSADGPGLLLHILLMVPDGKDLSCVFGRLPNVYLNCKLFASEEATRSAVSWGQTHPTFNFIQVAPVCLTSKLLERLKNNMMVIEVWQKRGGSEQDRPLGLVKLPLHQFYMSFRDPKISQLLLQAQYPVVGVDSYMPVLDISSGSCHGHLRVLLAMGLAEQIATLQRIKDTELYSVSHPIRPPHLLDPTPQPESKVKVSNSHDMMEHVFEVRVQRVKGLMPLQATVWGEADCYVQYCFPAQREDAVWDMDLSFPESGMCLRMFRTATTLFIPDPVFDHTESHVLVAPSAIPVQRLLLGSFCSQGPEARGGMQFEVWCRYYYPNVREQLVAKCLLPLAKLCAMVTMQREEQSDTQVFSLPLVPRTENLAGHQPQPSGLMDVCVHYMHRPMRAVGAKGGAVAPRVVMLAVQVQRAAGLQAAAQAVAKMDDTFQYYADTGVNSYVTMDISFLPERERRSTRVVAQSFCPEFEHHSEFPCNLVVHKPHGGTCSLAELLDGATAVFTLRHRHSRRMLEGPAARDTVLGIVTVHLADLVRKRTGICGWFSLSLPQDSEKLQAHRSAVGGLEILINFAHHSDRERVIKAARGLGWELDMEGVQEDDDEDDLREGEVWQERAPILSVAISVPKLWLPLHCLQLPGHQSPKRSTYCYVRYKLYEGKAVCSSLQHPSLEEEPRGSTVATAAFGSGRPVELRVTPALRWYLQEERLELQVWVAFSKHKKPRPHGTDRLIGSAYVELSSLARSGQKNRTITGVYPLFRRSSANLSGAALRVHISTMSSGQGASHPQEPDSVVETGDESSNQGEGSEEEEHHNLPATPHTPRHQEKPEVTSEVPPEALADTVNTFTASITVERAMHLSLKGCPLADNTGVTPSCCVSYSTADATSLVTTPVVESSNCPVWDHRHECRLLKQILVDPQQTLVFKIWHKGDLERVIGFASIDLSPLLAGFQSVCGWYNITDFSGQCQGQLKVSISPLENVQDLRGQRQLAKEDTLKDSAALSEVSPLYCTSAIYNAFPTHISRYSEQRISTSTEQLEEIFSGRSSYDNRHKEHITNIRMFHESLRAGEGVTHDAGSEDCHPSSSLLFSALRKNLSELDDMQRYFSHKVCAPTFQSQSEPDYQPQMQRCRDSEGEPDHLLLKSSRLIGKVNSLITNLHGSCPQGSHSIPRDPILTENQSLPEAESETTQALPLLDAPEHIEDETSTSPSPLLESDGPDDAPLTVEKVHSNGEEDDQASVSEEVEEEEYEETVIEPRQLNEISSLTDKTSPWTSLLSDPDLSSISSLELPEEQSGKDPPQAVLSVAHQENALESSIQQGGREEELSAVKTLQLDQPSESEETHSKYMVDRSEEFEKTSVLHISKHLMHMTDGCQPETQLPEPGKIPNFFLTAEQMETSMRALCLAPVFPSSDSNTAETTARPGISSRRAPRPRPNISSLKKEETKRIAKIFASKFSDLK</sequence>
<dbReference type="Proteomes" id="UP000261540">
    <property type="component" value="Unplaced"/>
</dbReference>
<dbReference type="SUPFAM" id="SSF49562">
    <property type="entry name" value="C2 domain (Calcium/lipid-binding domain, CaLB)"/>
    <property type="match status" value="2"/>
</dbReference>
<evidence type="ECO:0000259" key="2">
    <source>
        <dbReference type="PROSITE" id="PS50004"/>
    </source>
</evidence>
<reference evidence="3" key="1">
    <citation type="submission" date="2025-08" db="UniProtKB">
        <authorList>
            <consortium name="Ensembl"/>
        </authorList>
    </citation>
    <scope>IDENTIFICATION</scope>
</reference>
<feature type="region of interest" description="Disordered" evidence="1">
    <location>
        <begin position="1881"/>
        <end position="1900"/>
    </location>
</feature>
<feature type="region of interest" description="Disordered" evidence="1">
    <location>
        <begin position="690"/>
        <end position="720"/>
    </location>
</feature>
<organism evidence="3 4">
    <name type="scientific">Paramormyrops kingsleyae</name>
    <dbReference type="NCBI Taxonomy" id="1676925"/>
    <lineage>
        <taxon>Eukaryota</taxon>
        <taxon>Metazoa</taxon>
        <taxon>Chordata</taxon>
        <taxon>Craniata</taxon>
        <taxon>Vertebrata</taxon>
        <taxon>Euteleostomi</taxon>
        <taxon>Actinopterygii</taxon>
        <taxon>Neopterygii</taxon>
        <taxon>Teleostei</taxon>
        <taxon>Osteoglossocephala</taxon>
        <taxon>Osteoglossomorpha</taxon>
        <taxon>Osteoglossiformes</taxon>
        <taxon>Mormyridae</taxon>
        <taxon>Paramormyrops</taxon>
    </lineage>
</organism>
<dbReference type="PROSITE" id="PS50004">
    <property type="entry name" value="C2"/>
    <property type="match status" value="4"/>
</dbReference>
<dbReference type="InterPro" id="IPR035892">
    <property type="entry name" value="C2_domain_sf"/>
</dbReference>
<evidence type="ECO:0000313" key="4">
    <source>
        <dbReference type="Proteomes" id="UP000261540"/>
    </source>
</evidence>
<feature type="compositionally biased region" description="Polar residues" evidence="1">
    <location>
        <begin position="1881"/>
        <end position="1892"/>
    </location>
</feature>
<feature type="region of interest" description="Disordered" evidence="1">
    <location>
        <begin position="449"/>
        <end position="476"/>
    </location>
</feature>
<dbReference type="Pfam" id="PF00168">
    <property type="entry name" value="C2"/>
    <property type="match status" value="3"/>
</dbReference>
<evidence type="ECO:0000256" key="1">
    <source>
        <dbReference type="SAM" id="MobiDB-lite"/>
    </source>
</evidence>
<dbReference type="CTD" id="26005"/>
<feature type="domain" description="C2" evidence="2">
    <location>
        <begin position="763"/>
        <end position="894"/>
    </location>
</feature>
<dbReference type="InterPro" id="IPR057537">
    <property type="entry name" value="C2_C2CD3_N"/>
</dbReference>
<feature type="region of interest" description="Disordered" evidence="1">
    <location>
        <begin position="1"/>
        <end position="26"/>
    </location>
</feature>
<dbReference type="Ensembl" id="ENSPKIT00000033148.1">
    <property type="protein sequence ID" value="ENSPKIP00000009053.1"/>
    <property type="gene ID" value="ENSPKIG00000024301.1"/>
</dbReference>
<feature type="compositionally biased region" description="Basic and acidic residues" evidence="1">
    <location>
        <begin position="462"/>
        <end position="472"/>
    </location>
</feature>
<feature type="domain" description="C2" evidence="2">
    <location>
        <begin position="1592"/>
        <end position="1724"/>
    </location>
</feature>
<dbReference type="Gene3D" id="2.60.40.150">
    <property type="entry name" value="C2 domain"/>
    <property type="match status" value="3"/>
</dbReference>
<feature type="region of interest" description="Disordered" evidence="1">
    <location>
        <begin position="2173"/>
        <end position="2208"/>
    </location>
</feature>
<dbReference type="GO" id="GO:0061511">
    <property type="term" value="P:centriole elongation"/>
    <property type="evidence" value="ECO:0007669"/>
    <property type="project" value="TreeGrafter"/>
</dbReference>
<protein>
    <submittedName>
        <fullName evidence="3">C2 domain containing 3 centriole elongation regulator</fullName>
    </submittedName>
</protein>
<feature type="compositionally biased region" description="Basic residues" evidence="1">
    <location>
        <begin position="1"/>
        <end position="17"/>
    </location>
</feature>
<dbReference type="PANTHER" id="PTHR21254">
    <property type="entry name" value="C2 DOMAIN-CONTAINING PROTEIN 3"/>
    <property type="match status" value="1"/>
</dbReference>
<dbReference type="CDD" id="cd00030">
    <property type="entry name" value="C2"/>
    <property type="match status" value="1"/>
</dbReference>
<accession>A0A3B3QSD5</accession>
<feature type="region of interest" description="Disordered" evidence="1">
    <location>
        <begin position="1545"/>
        <end position="1606"/>
    </location>
</feature>